<dbReference type="Gene3D" id="1.20.870.10">
    <property type="entry name" value="Son of sevenless (SoS) protein Chain: S domain 1"/>
    <property type="match status" value="1"/>
</dbReference>
<dbReference type="Gene3D" id="1.10.840.10">
    <property type="entry name" value="Ras guanine-nucleotide exchange factors catalytic domain"/>
    <property type="match status" value="1"/>
</dbReference>
<keyword evidence="2 3" id="KW-0344">Guanine-nucleotide releasing factor</keyword>
<evidence type="ECO:0000256" key="5">
    <source>
        <dbReference type="SAM" id="MobiDB-lite"/>
    </source>
</evidence>
<feature type="compositionally biased region" description="Acidic residues" evidence="5">
    <location>
        <begin position="877"/>
        <end position="891"/>
    </location>
</feature>
<feature type="domain" description="Ras-GEF" evidence="7">
    <location>
        <begin position="1109"/>
        <end position="1345"/>
    </location>
</feature>
<evidence type="ECO:0000259" key="8">
    <source>
        <dbReference type="PROSITE" id="PS50020"/>
    </source>
</evidence>
<accession>A0A2R6QEW3</accession>
<dbReference type="PROSITE" id="PS50212">
    <property type="entry name" value="RASGEF_NTER"/>
    <property type="match status" value="1"/>
</dbReference>
<dbReference type="GO" id="GO:0007265">
    <property type="term" value="P:Ras protein signal transduction"/>
    <property type="evidence" value="ECO:0007669"/>
    <property type="project" value="TreeGrafter"/>
</dbReference>
<keyword evidence="11" id="KW-1185">Reference proteome</keyword>
<evidence type="ECO:0008006" key="12">
    <source>
        <dbReference type="Google" id="ProtNLM"/>
    </source>
</evidence>
<dbReference type="CDD" id="cd06224">
    <property type="entry name" value="REM"/>
    <property type="match status" value="1"/>
</dbReference>
<dbReference type="Pfam" id="PF00617">
    <property type="entry name" value="RasGEF"/>
    <property type="match status" value="1"/>
</dbReference>
<dbReference type="InterPro" id="IPR001452">
    <property type="entry name" value="SH3_domain"/>
</dbReference>
<dbReference type="PANTHER" id="PTHR23113:SF368">
    <property type="entry name" value="CELL DIVISION CONTROL PROTEIN 25"/>
    <property type="match status" value="1"/>
</dbReference>
<dbReference type="EMBL" id="MLYV02000357">
    <property type="protein sequence ID" value="PSS06835.1"/>
    <property type="molecule type" value="Genomic_DNA"/>
</dbReference>
<protein>
    <recommendedName>
        <fullName evidence="12">Ras GEF</fullName>
    </recommendedName>
</protein>
<feature type="domain" description="WW" evidence="8">
    <location>
        <begin position="239"/>
        <end position="273"/>
    </location>
</feature>
<feature type="compositionally biased region" description="Polar residues" evidence="5">
    <location>
        <begin position="345"/>
        <end position="362"/>
    </location>
</feature>
<feature type="compositionally biased region" description="Low complexity" evidence="5">
    <location>
        <begin position="301"/>
        <end position="314"/>
    </location>
</feature>
<dbReference type="InterPro" id="IPR000651">
    <property type="entry name" value="Ras-like_Gua-exchang_fac_N"/>
</dbReference>
<dbReference type="SMART" id="SM00456">
    <property type="entry name" value="WW"/>
    <property type="match status" value="2"/>
</dbReference>
<keyword evidence="1 4" id="KW-0728">SH3 domain</keyword>
<dbReference type="OrthoDB" id="546434at2759"/>
<dbReference type="SUPFAM" id="SSF48366">
    <property type="entry name" value="Ras GEF"/>
    <property type="match status" value="1"/>
</dbReference>
<dbReference type="PROSITE" id="PS50002">
    <property type="entry name" value="SH3"/>
    <property type="match status" value="1"/>
</dbReference>
<evidence type="ECO:0000313" key="11">
    <source>
        <dbReference type="Proteomes" id="UP000186601"/>
    </source>
</evidence>
<dbReference type="Gene3D" id="2.20.70.10">
    <property type="match status" value="1"/>
</dbReference>
<dbReference type="Pfam" id="PF00618">
    <property type="entry name" value="RasGEF_N"/>
    <property type="match status" value="1"/>
</dbReference>
<reference evidence="10 11" key="1">
    <citation type="submission" date="2018-02" db="EMBL/GenBank/DDBJ databases">
        <title>Genome sequence of the basidiomycete white-rot fungus Phlebia centrifuga.</title>
        <authorList>
            <person name="Granchi Z."/>
            <person name="Peng M."/>
            <person name="de Vries R.P."/>
            <person name="Hilden K."/>
            <person name="Makela M.R."/>
            <person name="Grigoriev I."/>
            <person name="Riley R."/>
        </authorList>
    </citation>
    <scope>NUCLEOTIDE SEQUENCE [LARGE SCALE GENOMIC DNA]</scope>
    <source>
        <strain evidence="10 11">FBCC195</strain>
    </source>
</reference>
<dbReference type="CDD" id="cd11883">
    <property type="entry name" value="SH3_Sdc25"/>
    <property type="match status" value="1"/>
</dbReference>
<dbReference type="SMART" id="SM00229">
    <property type="entry name" value="RasGEFN"/>
    <property type="match status" value="1"/>
</dbReference>
<dbReference type="Proteomes" id="UP000186601">
    <property type="component" value="Unassembled WGS sequence"/>
</dbReference>
<evidence type="ECO:0000259" key="7">
    <source>
        <dbReference type="PROSITE" id="PS50009"/>
    </source>
</evidence>
<dbReference type="CDD" id="cd00155">
    <property type="entry name" value="RasGEF"/>
    <property type="match status" value="1"/>
</dbReference>
<dbReference type="InterPro" id="IPR008937">
    <property type="entry name" value="Ras-like_GEF"/>
</dbReference>
<gene>
    <name evidence="10" type="ORF">PHLCEN_2v3554</name>
</gene>
<dbReference type="PROSITE" id="PS50020">
    <property type="entry name" value="WW_DOMAIN_2"/>
    <property type="match status" value="1"/>
</dbReference>
<dbReference type="GO" id="GO:0005085">
    <property type="term" value="F:guanyl-nucleotide exchange factor activity"/>
    <property type="evidence" value="ECO:0007669"/>
    <property type="project" value="UniProtKB-KW"/>
</dbReference>
<dbReference type="SUPFAM" id="SSF50044">
    <property type="entry name" value="SH3-domain"/>
    <property type="match status" value="1"/>
</dbReference>
<feature type="domain" description="N-terminal Ras-GEF" evidence="9">
    <location>
        <begin position="943"/>
        <end position="1074"/>
    </location>
</feature>
<dbReference type="InterPro" id="IPR057827">
    <property type="entry name" value="WW_fungi"/>
</dbReference>
<evidence type="ECO:0000256" key="2">
    <source>
        <dbReference type="ARBA" id="ARBA00022658"/>
    </source>
</evidence>
<dbReference type="Gene3D" id="2.30.30.40">
    <property type="entry name" value="SH3 Domains"/>
    <property type="match status" value="1"/>
</dbReference>
<dbReference type="InterPro" id="IPR001202">
    <property type="entry name" value="WW_dom"/>
</dbReference>
<dbReference type="InterPro" id="IPR023578">
    <property type="entry name" value="Ras_GEF_dom_sf"/>
</dbReference>
<feature type="compositionally biased region" description="Polar residues" evidence="5">
    <location>
        <begin position="814"/>
        <end position="838"/>
    </location>
</feature>
<name>A0A2R6QEW3_9APHY</name>
<comment type="caution">
    <text evidence="10">The sequence shown here is derived from an EMBL/GenBank/DDBJ whole genome shotgun (WGS) entry which is preliminary data.</text>
</comment>
<feature type="compositionally biased region" description="Polar residues" evidence="5">
    <location>
        <begin position="268"/>
        <end position="282"/>
    </location>
</feature>
<dbReference type="InterPro" id="IPR036964">
    <property type="entry name" value="RASGEF_cat_dom_sf"/>
</dbReference>
<feature type="compositionally biased region" description="Polar residues" evidence="5">
    <location>
        <begin position="321"/>
        <end position="331"/>
    </location>
</feature>
<dbReference type="Pfam" id="PF00018">
    <property type="entry name" value="SH3_1"/>
    <property type="match status" value="1"/>
</dbReference>
<feature type="region of interest" description="Disordered" evidence="5">
    <location>
        <begin position="808"/>
        <end position="901"/>
    </location>
</feature>
<evidence type="ECO:0000259" key="6">
    <source>
        <dbReference type="PROSITE" id="PS50002"/>
    </source>
</evidence>
<feature type="domain" description="SH3" evidence="6">
    <location>
        <begin position="40"/>
        <end position="99"/>
    </location>
</feature>
<dbReference type="PROSITE" id="PS50009">
    <property type="entry name" value="RASGEF_CAT"/>
    <property type="match status" value="1"/>
</dbReference>
<evidence type="ECO:0000313" key="10">
    <source>
        <dbReference type="EMBL" id="PSS06835.1"/>
    </source>
</evidence>
<dbReference type="SMART" id="SM00147">
    <property type="entry name" value="RasGEF"/>
    <property type="match status" value="1"/>
</dbReference>
<dbReference type="GO" id="GO:0005886">
    <property type="term" value="C:plasma membrane"/>
    <property type="evidence" value="ECO:0007669"/>
    <property type="project" value="TreeGrafter"/>
</dbReference>
<evidence type="ECO:0000256" key="3">
    <source>
        <dbReference type="PROSITE-ProRule" id="PRU00168"/>
    </source>
</evidence>
<dbReference type="STRING" id="98765.A0A2R6QEW3"/>
<feature type="region of interest" description="Disordered" evidence="5">
    <location>
        <begin position="268"/>
        <end position="362"/>
    </location>
</feature>
<dbReference type="SMART" id="SM00326">
    <property type="entry name" value="SH3"/>
    <property type="match status" value="1"/>
</dbReference>
<feature type="region of interest" description="Disordered" evidence="5">
    <location>
        <begin position="191"/>
        <end position="226"/>
    </location>
</feature>
<dbReference type="InterPro" id="IPR036028">
    <property type="entry name" value="SH3-like_dom_sf"/>
</dbReference>
<dbReference type="PANTHER" id="PTHR23113">
    <property type="entry name" value="GUANINE NUCLEOTIDE EXCHANGE FACTOR"/>
    <property type="match status" value="1"/>
</dbReference>
<dbReference type="Pfam" id="PF23518">
    <property type="entry name" value="WW_2"/>
    <property type="match status" value="1"/>
</dbReference>
<feature type="region of interest" description="Disordered" evidence="5">
    <location>
        <begin position="151"/>
        <end position="171"/>
    </location>
</feature>
<feature type="compositionally biased region" description="Polar residues" evidence="5">
    <location>
        <begin position="151"/>
        <end position="167"/>
    </location>
</feature>
<dbReference type="InterPro" id="IPR001895">
    <property type="entry name" value="RASGEF_cat_dom"/>
</dbReference>
<evidence type="ECO:0000259" key="9">
    <source>
        <dbReference type="PROSITE" id="PS50212"/>
    </source>
</evidence>
<evidence type="ECO:0000256" key="1">
    <source>
        <dbReference type="ARBA" id="ARBA00022443"/>
    </source>
</evidence>
<organism evidence="10 11">
    <name type="scientific">Hermanssonia centrifuga</name>
    <dbReference type="NCBI Taxonomy" id="98765"/>
    <lineage>
        <taxon>Eukaryota</taxon>
        <taxon>Fungi</taxon>
        <taxon>Dikarya</taxon>
        <taxon>Basidiomycota</taxon>
        <taxon>Agaricomycotina</taxon>
        <taxon>Agaricomycetes</taxon>
        <taxon>Polyporales</taxon>
        <taxon>Meruliaceae</taxon>
        <taxon>Hermanssonia</taxon>
    </lineage>
</organism>
<sequence length="1362" mass="151674">MDTAIYAVQRSIVPVAAPVVPSANHARQPVDPPPGEEQYIPSFFCRALYDYQTNDASSLSFHKNDIIEVLTRLESGWWDGLLGEERGWFPSNYVATISDQEAEAALTPSEYEIPQSSLPDDSVVDMADSMSRALSQSDRDGDWLERDADFSVSSHQTNGHAKSSGSTQHHDFWVPQVAPDGRIFYVNTQTGQRAQDLPREAEEDTDSELMGALRQSGSRGGPKAMDGMAQAGFGLNGRSGTPEPWARRLADDGMSYYYVNQLTNTVSWTLPTSDTPSTSNSERQIRALPSTSSFSDGRHGSTTSTRMRSDSSISGARERSYSTTDHQSVYSDDSDVQPRQRNRAESSSSVMKPSNGSYRSGNLAQTIPEQSMIGDLTPAEQVAKVLQRTLAPPPPESPMEFSEHVRDAIANIVEFLQISNPARRPDHSREVNDRVLGVVATVRDLLYVTATPSGHIPSHLYLRGAHDGKSASSSQALQTHLKAAHRKVAGTLSKLVLSALAMQYDPALSMSDKPNRMESDAAELERSVVAFVAEFQRFQKDRPTKAQHAEVKRLYAAFSTRHIGTGLPGAGIAGDWTGFGYTALMPNQELPRRVLDAQIVAEVKDGAAIIEQLLDNLRKSWNRADISHDQLQSEGRNAVTHLSAFLISICDINVAQHVDIDAVRAGSSQSSSHPQYLQTVEKARVLLRSLELATQGLYDDVASLFMVLQSSPPFTPYPSQDMMSFFSDLEIVDAGIATNVDLIVTSLSHLLAVGQDQGDIEQSAYNDAREWRRSRASVFFDGVDVSIPDQFQEEEDVVDMELAFSRPGFRPMNSLDSSTRTSSTMYHNGSQHHSQLSLDMSDRSRSEGVGEPLTPTWPPPHEASDAGTLVSPISPELEVEGPEDEATLDDEGPSHSKSPPRAAKLFKLLGNDAPQHYINKVNADSQPWYLRPNYDQSEILIDPDGGVRAGSKQALIERLTAHETADPTFSKNFMITFKSFMTLDELFELLVQRFWVERPENLTLEELDTWTKQKQVMIRLRVLNTFRTMITDEDVLEKDDMYILDQIKNFASDPEVSNSVAAAKQLVVLIDRVQRAGEAPIRTTNTVPVAPPPPIVPKASKKLKLLDIDPLELARQLTLMEATMYKKIRPIECLTRSREQRTGKSTDNIASIIQLSNRIANWVAESVLSKEDSRKRATVVKHFIAVADRCRLLQNFSTMVAITSGLNTPPIRRLKRTWEQVNQRFMAQLSICESTIDSNKNFNNYRSILASITPPCVPFIGTYLTTLTFINDGAEDKVAGHMINFRKRQKAAEVIQDIKRWQAMPYSFQSVGTILVFLEESFTKYTDGIDYGDQFWHLSLEREPREREDEKMARLLQESGFL</sequence>
<evidence type="ECO:0000256" key="4">
    <source>
        <dbReference type="PROSITE-ProRule" id="PRU00192"/>
    </source>
</evidence>
<dbReference type="FunFam" id="2.30.30.40:FF:000072">
    <property type="entry name" value="Unconventional Myosin IB"/>
    <property type="match status" value="1"/>
</dbReference>
<proteinExistence type="predicted"/>
<dbReference type="CDD" id="cd00201">
    <property type="entry name" value="WW"/>
    <property type="match status" value="1"/>
</dbReference>
<dbReference type="PRINTS" id="PR00452">
    <property type="entry name" value="SH3DOMAIN"/>
</dbReference>